<comment type="caution">
    <text evidence="2">The sequence shown here is derived from an EMBL/GenBank/DDBJ whole genome shotgun (WGS) entry which is preliminary data.</text>
</comment>
<reference evidence="2 3" key="1">
    <citation type="submission" date="2024-10" db="EMBL/GenBank/DDBJ databases">
        <title>Updated reference genomes for cyclostephanoid diatoms.</title>
        <authorList>
            <person name="Roberts W.R."/>
            <person name="Alverson A.J."/>
        </authorList>
    </citation>
    <scope>NUCLEOTIDE SEQUENCE [LARGE SCALE GENOMIC DNA]</scope>
    <source>
        <strain evidence="2 3">AJA010-31</strain>
    </source>
</reference>
<protein>
    <submittedName>
        <fullName evidence="2">Uncharacterized protein</fullName>
    </submittedName>
</protein>
<feature type="compositionally biased region" description="Polar residues" evidence="1">
    <location>
        <begin position="319"/>
        <end position="336"/>
    </location>
</feature>
<organism evidence="2 3">
    <name type="scientific">Cyclotella atomus</name>
    <dbReference type="NCBI Taxonomy" id="382360"/>
    <lineage>
        <taxon>Eukaryota</taxon>
        <taxon>Sar</taxon>
        <taxon>Stramenopiles</taxon>
        <taxon>Ochrophyta</taxon>
        <taxon>Bacillariophyta</taxon>
        <taxon>Coscinodiscophyceae</taxon>
        <taxon>Thalassiosirophycidae</taxon>
        <taxon>Stephanodiscales</taxon>
        <taxon>Stephanodiscaceae</taxon>
        <taxon>Cyclotella</taxon>
    </lineage>
</organism>
<evidence type="ECO:0000313" key="2">
    <source>
        <dbReference type="EMBL" id="KAL3770271.1"/>
    </source>
</evidence>
<name>A0ABD3N7M6_9STRA</name>
<dbReference type="AlphaFoldDB" id="A0ABD3N7M6"/>
<gene>
    <name evidence="2" type="ORF">ACHAWO_003676</name>
</gene>
<feature type="region of interest" description="Disordered" evidence="1">
    <location>
        <begin position="292"/>
        <end position="336"/>
    </location>
</feature>
<evidence type="ECO:0000256" key="1">
    <source>
        <dbReference type="SAM" id="MobiDB-lite"/>
    </source>
</evidence>
<dbReference type="EMBL" id="JALLPJ020001315">
    <property type="protein sequence ID" value="KAL3770271.1"/>
    <property type="molecule type" value="Genomic_DNA"/>
</dbReference>
<proteinExistence type="predicted"/>
<keyword evidence="3" id="KW-1185">Reference proteome</keyword>
<evidence type="ECO:0000313" key="3">
    <source>
        <dbReference type="Proteomes" id="UP001530400"/>
    </source>
</evidence>
<dbReference type="Proteomes" id="UP001530400">
    <property type="component" value="Unassembled WGS sequence"/>
</dbReference>
<sequence length="336" mass="38078">MVFFVLPKGEGQNQLGRRESFLNTAQHILLMSNDEAEKKRASRILIVPDINQVINAISSVMQSLAPAKREKKKQYFAQRASQYYLPNQETGKDPTQAAIANHVSKTFHAWAERMGLPEGDSNVLLNIMGSLGDVATADDKALDDLPIRNVTKEIVSTFFGSSKSNEEPNNANDDTFDTGSITEAFDDIEDNEFLQIPNPNVMENTHPSQWQSENVHEEFNGFQENSYTQEQFFQPNHNNTRSVHSFAHGTNNFSNELDYTPIQPTYQSNHYHPREQYVEISIIPESFAQHHNFTPHSMQHGHGYRSSHSNGRAAPFRSASRSNYQRDNGFGPQQSM</sequence>
<accession>A0ABD3N7M6</accession>